<dbReference type="InterPro" id="IPR046348">
    <property type="entry name" value="SIS_dom_sf"/>
</dbReference>
<dbReference type="Proteomes" id="UP000485484">
    <property type="component" value="Unassembled WGS sequence"/>
</dbReference>
<feature type="region of interest" description="Disordered" evidence="1">
    <location>
        <begin position="130"/>
        <end position="149"/>
    </location>
</feature>
<gene>
    <name evidence="3" type="primary">gmhA</name>
    <name evidence="3" type="ORF">BWY73_01374</name>
</gene>
<evidence type="ECO:0000256" key="1">
    <source>
        <dbReference type="SAM" id="MobiDB-lite"/>
    </source>
</evidence>
<protein>
    <submittedName>
        <fullName evidence="3">Phosphoheptose isomerase</fullName>
        <ecNumber evidence="3">5.3.1.28</ecNumber>
    </submittedName>
</protein>
<dbReference type="InterPro" id="IPR035461">
    <property type="entry name" value="GmhA/DiaA"/>
</dbReference>
<name>A0A1V5MB46_UNCT6</name>
<organism evidence="3">
    <name type="scientific">candidate division TA06 bacterium ADurb.Bin417</name>
    <dbReference type="NCBI Taxonomy" id="1852828"/>
    <lineage>
        <taxon>Bacteria</taxon>
        <taxon>Bacteria division TA06</taxon>
    </lineage>
</organism>
<dbReference type="CDD" id="cd05006">
    <property type="entry name" value="SIS_GmhA"/>
    <property type="match status" value="1"/>
</dbReference>
<dbReference type="AlphaFoldDB" id="A0A1V5MB46"/>
<sequence length="149" mass="16425">MKRNWPEKIRKSIEEAVSNYRRLSDPELSERLARLAELVIETIAGGHRVYFCGNGGSAADAQHLAAEFVGRFRMERRGLPAASLTTDTSVITAVGNDYGFNQVFSRQVEALGRRGDLLFVFSTSGNSDNLLAENRRSAGQGRRPPQGRG</sequence>
<dbReference type="GO" id="GO:0097367">
    <property type="term" value="F:carbohydrate derivative binding"/>
    <property type="evidence" value="ECO:0007669"/>
    <property type="project" value="InterPro"/>
</dbReference>
<dbReference type="SUPFAM" id="SSF53697">
    <property type="entry name" value="SIS domain"/>
    <property type="match status" value="1"/>
</dbReference>
<feature type="compositionally biased region" description="Low complexity" evidence="1">
    <location>
        <begin position="139"/>
        <end position="149"/>
    </location>
</feature>
<dbReference type="Pfam" id="PF13580">
    <property type="entry name" value="SIS_2"/>
    <property type="match status" value="1"/>
</dbReference>
<evidence type="ECO:0000259" key="2">
    <source>
        <dbReference type="PROSITE" id="PS51464"/>
    </source>
</evidence>
<dbReference type="InterPro" id="IPR050099">
    <property type="entry name" value="SIS_GmhA/DiaA_subfam"/>
</dbReference>
<dbReference type="PANTHER" id="PTHR30390:SF6">
    <property type="entry name" value="DNAA INITIATOR-ASSOCIATING PROTEIN DIAA"/>
    <property type="match status" value="1"/>
</dbReference>
<reference evidence="3" key="1">
    <citation type="submission" date="2017-02" db="EMBL/GenBank/DDBJ databases">
        <title>Delving into the versatile metabolic prowess of the omnipresent phylum Bacteroidetes.</title>
        <authorList>
            <person name="Nobu M.K."/>
            <person name="Mei R."/>
            <person name="Narihiro T."/>
            <person name="Kuroda K."/>
            <person name="Liu W.-T."/>
        </authorList>
    </citation>
    <scope>NUCLEOTIDE SEQUENCE</scope>
    <source>
        <strain evidence="3">ADurb.Bin417</strain>
    </source>
</reference>
<keyword evidence="3" id="KW-0413">Isomerase</keyword>
<feature type="domain" description="SIS" evidence="2">
    <location>
        <begin position="39"/>
        <end position="149"/>
    </location>
</feature>
<dbReference type="EMBL" id="MWAK01000289">
    <property type="protein sequence ID" value="OPZ90150.1"/>
    <property type="molecule type" value="Genomic_DNA"/>
</dbReference>
<dbReference type="GO" id="GO:1901135">
    <property type="term" value="P:carbohydrate derivative metabolic process"/>
    <property type="evidence" value="ECO:0007669"/>
    <property type="project" value="InterPro"/>
</dbReference>
<evidence type="ECO:0000313" key="3">
    <source>
        <dbReference type="EMBL" id="OPZ90150.1"/>
    </source>
</evidence>
<dbReference type="Gene3D" id="3.40.50.10490">
    <property type="entry name" value="Glucose-6-phosphate isomerase like protein, domain 1"/>
    <property type="match status" value="1"/>
</dbReference>
<comment type="caution">
    <text evidence="3">The sequence shown here is derived from an EMBL/GenBank/DDBJ whole genome shotgun (WGS) entry which is preliminary data.</text>
</comment>
<dbReference type="InterPro" id="IPR001347">
    <property type="entry name" value="SIS_dom"/>
</dbReference>
<dbReference type="GO" id="GO:0016853">
    <property type="term" value="F:isomerase activity"/>
    <property type="evidence" value="ECO:0007669"/>
    <property type="project" value="UniProtKB-KW"/>
</dbReference>
<accession>A0A1V5MB46</accession>
<dbReference type="PROSITE" id="PS51464">
    <property type="entry name" value="SIS"/>
    <property type="match status" value="1"/>
</dbReference>
<dbReference type="EC" id="5.3.1.28" evidence="3"/>
<dbReference type="PANTHER" id="PTHR30390">
    <property type="entry name" value="SEDOHEPTULOSE 7-PHOSPHATE ISOMERASE / DNAA INITIATOR-ASSOCIATING FACTOR FOR REPLICATION INITIATION"/>
    <property type="match status" value="1"/>
</dbReference>
<proteinExistence type="predicted"/>